<keyword evidence="2" id="KW-1185">Reference proteome</keyword>
<dbReference type="Proteomes" id="UP000784294">
    <property type="component" value="Unassembled WGS sequence"/>
</dbReference>
<comment type="caution">
    <text evidence="1">The sequence shown here is derived from an EMBL/GenBank/DDBJ whole genome shotgun (WGS) entry which is preliminary data.</text>
</comment>
<sequence>MASTPEGMPANLSFLPSDWILYDEAVPLQIALGYNSNLNHQINQPNLNGGSHDNCEETEGDNTAMLRCLTVVSSITVALLAGSMRLKPELLRETEVAVHGRSYNLNRYTDSL</sequence>
<dbReference type="OrthoDB" id="6103986at2759"/>
<dbReference type="AlphaFoldDB" id="A0A3S5BWC1"/>
<reference evidence="1" key="1">
    <citation type="submission" date="2018-11" db="EMBL/GenBank/DDBJ databases">
        <authorList>
            <consortium name="Pathogen Informatics"/>
        </authorList>
    </citation>
    <scope>NUCLEOTIDE SEQUENCE</scope>
</reference>
<accession>A0A3S5BWC1</accession>
<proteinExistence type="predicted"/>
<dbReference type="EMBL" id="CAAALY010051848">
    <property type="protein sequence ID" value="VEL21540.1"/>
    <property type="molecule type" value="Genomic_DNA"/>
</dbReference>
<gene>
    <name evidence="1" type="ORF">PXEA_LOCUS14980</name>
</gene>
<evidence type="ECO:0000313" key="2">
    <source>
        <dbReference type="Proteomes" id="UP000784294"/>
    </source>
</evidence>
<organism evidence="1 2">
    <name type="scientific">Protopolystoma xenopodis</name>
    <dbReference type="NCBI Taxonomy" id="117903"/>
    <lineage>
        <taxon>Eukaryota</taxon>
        <taxon>Metazoa</taxon>
        <taxon>Spiralia</taxon>
        <taxon>Lophotrochozoa</taxon>
        <taxon>Platyhelminthes</taxon>
        <taxon>Monogenea</taxon>
        <taxon>Polyopisthocotylea</taxon>
        <taxon>Polystomatidea</taxon>
        <taxon>Polystomatidae</taxon>
        <taxon>Protopolystoma</taxon>
    </lineage>
</organism>
<name>A0A3S5BWC1_9PLAT</name>
<protein>
    <submittedName>
        <fullName evidence="1">Uncharacterized protein</fullName>
    </submittedName>
</protein>
<evidence type="ECO:0000313" key="1">
    <source>
        <dbReference type="EMBL" id="VEL21540.1"/>
    </source>
</evidence>